<dbReference type="Pfam" id="PF01227">
    <property type="entry name" value="GTP_cyclohydroI"/>
    <property type="match status" value="1"/>
</dbReference>
<protein>
    <recommendedName>
        <fullName evidence="2">GTP cyclohydrolase I</fullName>
        <ecNumber evidence="2">3.5.4.16</ecNumber>
    </recommendedName>
</protein>
<evidence type="ECO:0000313" key="5">
    <source>
        <dbReference type="EMBL" id="VVU95169.1"/>
    </source>
</evidence>
<dbReference type="GO" id="GO:0005525">
    <property type="term" value="F:GTP binding"/>
    <property type="evidence" value="ECO:0007669"/>
    <property type="project" value="TreeGrafter"/>
</dbReference>
<accession>A0A5E8CKG7</accession>
<evidence type="ECO:0000256" key="3">
    <source>
        <dbReference type="ARBA" id="ARBA00022801"/>
    </source>
</evidence>
<organism evidence="5">
    <name type="scientific">seawater metagenome</name>
    <dbReference type="NCBI Taxonomy" id="1561972"/>
    <lineage>
        <taxon>unclassified sequences</taxon>
        <taxon>metagenomes</taxon>
        <taxon>ecological metagenomes</taxon>
    </lineage>
</organism>
<evidence type="ECO:0000256" key="2">
    <source>
        <dbReference type="ARBA" id="ARBA00012715"/>
    </source>
</evidence>
<keyword evidence="3 5" id="KW-0378">Hydrolase</keyword>
<dbReference type="GO" id="GO:0046654">
    <property type="term" value="P:tetrahydrofolate biosynthetic process"/>
    <property type="evidence" value="ECO:0007669"/>
    <property type="project" value="InterPro"/>
</dbReference>
<dbReference type="InterPro" id="IPR001474">
    <property type="entry name" value="GTP_CycHdrlase_I"/>
</dbReference>
<dbReference type="GO" id="GO:0006729">
    <property type="term" value="P:tetrahydrobiopterin biosynthetic process"/>
    <property type="evidence" value="ECO:0007669"/>
    <property type="project" value="TreeGrafter"/>
</dbReference>
<dbReference type="PANTHER" id="PTHR11109">
    <property type="entry name" value="GTP CYCLOHYDROLASE I"/>
    <property type="match status" value="1"/>
</dbReference>
<dbReference type="EMBL" id="CABVLZ010000003">
    <property type="protein sequence ID" value="VVU95169.1"/>
    <property type="molecule type" value="Genomic_DNA"/>
</dbReference>
<dbReference type="GO" id="GO:0008270">
    <property type="term" value="F:zinc ion binding"/>
    <property type="evidence" value="ECO:0007669"/>
    <property type="project" value="TreeGrafter"/>
</dbReference>
<dbReference type="UniPathway" id="UPA00848">
    <property type="reaction ID" value="UER00151"/>
</dbReference>
<dbReference type="PANTHER" id="PTHR11109:SF7">
    <property type="entry name" value="GTP CYCLOHYDROLASE 1"/>
    <property type="match status" value="1"/>
</dbReference>
<feature type="domain" description="GTP cyclohydrolase I" evidence="4">
    <location>
        <begin position="6"/>
        <end position="170"/>
    </location>
</feature>
<dbReference type="SUPFAM" id="SSF55620">
    <property type="entry name" value="Tetrahydrobiopterin biosynthesis enzymes-like"/>
    <property type="match status" value="1"/>
</dbReference>
<dbReference type="EC" id="3.5.4.16" evidence="2"/>
<dbReference type="GO" id="GO:0003934">
    <property type="term" value="F:GTP cyclohydrolase I activity"/>
    <property type="evidence" value="ECO:0007669"/>
    <property type="project" value="UniProtKB-EC"/>
</dbReference>
<reference evidence="5" key="1">
    <citation type="submission" date="2019-09" db="EMBL/GenBank/DDBJ databases">
        <authorList>
            <person name="Needham M D."/>
        </authorList>
    </citation>
    <scope>NUCLEOTIDE SEQUENCE</scope>
</reference>
<evidence type="ECO:0000259" key="4">
    <source>
        <dbReference type="Pfam" id="PF01227"/>
    </source>
</evidence>
<sequence>MRKDVEEKLKAYLQTIGKCDRNADHINNTSKRFLKYLDEYTQGYEIDIKEEIGSGIFNLKEGDSKNSIIVKDIDFTTICIHHLLPFYGQIEVEYKPINKIFGLSKIPRICDILSKRFSLQEHFTQDIADTIFELIDPEFVRVKVIAQHCCVSCRGIKSVNAKTITEVKRDKNANRISIAL</sequence>
<dbReference type="InterPro" id="IPR020602">
    <property type="entry name" value="GTP_CycHdrlase_I_dom"/>
</dbReference>
<dbReference type="AlphaFoldDB" id="A0A5E8CKG7"/>
<name>A0A5E8CKG7_9ZZZZ</name>
<dbReference type="Gene3D" id="3.30.1130.10">
    <property type="match status" value="1"/>
</dbReference>
<dbReference type="GO" id="GO:0005737">
    <property type="term" value="C:cytoplasm"/>
    <property type="evidence" value="ECO:0007669"/>
    <property type="project" value="TreeGrafter"/>
</dbReference>
<gene>
    <name evidence="5" type="ORF">CPAV1605_894</name>
</gene>
<evidence type="ECO:0000256" key="1">
    <source>
        <dbReference type="ARBA" id="ARBA00005080"/>
    </source>
</evidence>
<dbReference type="InterPro" id="IPR043133">
    <property type="entry name" value="GTP-CH-I_C/QueF"/>
</dbReference>
<comment type="pathway">
    <text evidence="1">Cofactor biosynthesis; 7,8-dihydroneopterin triphosphate biosynthesis; 7,8-dihydroneopterin triphosphate from GTP: step 1/1.</text>
</comment>
<proteinExistence type="predicted"/>